<dbReference type="Pfam" id="PF09424">
    <property type="entry name" value="YqeY"/>
    <property type="match status" value="1"/>
</dbReference>
<dbReference type="EMBL" id="LN890955">
    <property type="protein sequence ID" value="CUS14805.1"/>
    <property type="molecule type" value="Genomic_DNA"/>
</dbReference>
<dbReference type="Proteomes" id="UP001412239">
    <property type="component" value="Unassembled WGS sequence"/>
</dbReference>
<name>A0A292Q782_9PEZI</name>
<keyword evidence="3" id="KW-1185">Reference proteome</keyword>
<comment type="similarity">
    <text evidence="1">Belongs to the AIM41 family.</text>
</comment>
<gene>
    <name evidence="1" type="primary">AIM41</name>
    <name evidence="2" type="ORF">GSTUAT00001090001</name>
</gene>
<keyword evidence="1" id="KW-0496">Mitochondrion</keyword>
<dbReference type="PANTHER" id="PTHR28055:SF1">
    <property type="entry name" value="ALTERED INHERITANCE OF MITOCHONDRIA PROTEIN 41, MITOCHONDRIAL"/>
    <property type="match status" value="1"/>
</dbReference>
<dbReference type="PANTHER" id="PTHR28055">
    <property type="entry name" value="ALTERED INHERITANCE OF MITOCHONDRIA PROTEIN 41, MITOCHONDRIAL"/>
    <property type="match status" value="1"/>
</dbReference>
<dbReference type="SUPFAM" id="SSF89095">
    <property type="entry name" value="GatB/YqeY motif"/>
    <property type="match status" value="1"/>
</dbReference>
<dbReference type="Gene3D" id="1.10.1510.10">
    <property type="entry name" value="Uncharacterised protein YqeY/AIM41 PF09424, N-terminal domain"/>
    <property type="match status" value="1"/>
</dbReference>
<accession>A0A292Q782</accession>
<dbReference type="GO" id="GO:0005739">
    <property type="term" value="C:mitochondrion"/>
    <property type="evidence" value="ECO:0007669"/>
    <property type="project" value="UniProtKB-SubCell"/>
</dbReference>
<dbReference type="InterPro" id="IPR042184">
    <property type="entry name" value="YqeY/Aim41_N"/>
</dbReference>
<protein>
    <recommendedName>
        <fullName evidence="1">Altered inheritance of mitochondria protein 41</fullName>
    </recommendedName>
</protein>
<organism evidence="2 3">
    <name type="scientific">Tuber aestivum</name>
    <name type="common">summer truffle</name>
    <dbReference type="NCBI Taxonomy" id="59557"/>
    <lineage>
        <taxon>Eukaryota</taxon>
        <taxon>Fungi</taxon>
        <taxon>Dikarya</taxon>
        <taxon>Ascomycota</taxon>
        <taxon>Pezizomycotina</taxon>
        <taxon>Pezizomycetes</taxon>
        <taxon>Pezizales</taxon>
        <taxon>Tuberaceae</taxon>
        <taxon>Tuber</taxon>
    </lineage>
</organism>
<evidence type="ECO:0000256" key="1">
    <source>
        <dbReference type="RuleBase" id="RU365099"/>
    </source>
</evidence>
<comment type="subcellular location">
    <subcellularLocation>
        <location evidence="1">Mitochondrion</location>
    </subcellularLocation>
</comment>
<evidence type="ECO:0000313" key="3">
    <source>
        <dbReference type="Proteomes" id="UP001412239"/>
    </source>
</evidence>
<dbReference type="GO" id="GO:0016884">
    <property type="term" value="F:carbon-nitrogen ligase activity, with glutamine as amido-N-donor"/>
    <property type="evidence" value="ECO:0007669"/>
    <property type="project" value="UniProtKB-UniRule"/>
</dbReference>
<dbReference type="InterPro" id="IPR003789">
    <property type="entry name" value="Asn/Gln_tRNA_amidoTrase-B-like"/>
</dbReference>
<dbReference type="AlphaFoldDB" id="A0A292Q782"/>
<evidence type="ECO:0000313" key="2">
    <source>
        <dbReference type="EMBL" id="CUS14805.1"/>
    </source>
</evidence>
<dbReference type="InterPro" id="IPR019004">
    <property type="entry name" value="YqeY/Aim41"/>
</dbReference>
<reference evidence="2" key="1">
    <citation type="submission" date="2015-10" db="EMBL/GenBank/DDBJ databases">
        <authorList>
            <person name="Regsiter A."/>
            <person name="william w."/>
        </authorList>
    </citation>
    <scope>NUCLEOTIDE SEQUENCE</scope>
    <source>
        <strain evidence="2">Montdore</strain>
    </source>
</reference>
<sequence>MLPRAILKSIRVPVSRVYSTARSPALLLKLRADLKDAMRNKDANRLNVIRGILSDISNASKTTNPPSTDLDILSLINKTRTKSLASIAEFREAGRGDLVEKETGQVAILDTYAGMVEKVAEEEIEAVVNGVIKAAKEAGEKVDIGSIMKKTLVELAGKPAVKAEIAVIVKEAIRTA</sequence>
<proteinExistence type="inferred from homology"/>